<gene>
    <name evidence="7" type="ORF">SAMN05216565_101701</name>
</gene>
<dbReference type="InterPro" id="IPR029044">
    <property type="entry name" value="Nucleotide-diphossugar_trans"/>
</dbReference>
<dbReference type="PANTHER" id="PTHR43197">
    <property type="entry name" value="UTP--GLUCOSE-1-PHOSPHATE URIDYLYLTRANSFERASE"/>
    <property type="match status" value="1"/>
</dbReference>
<dbReference type="Pfam" id="PF00483">
    <property type="entry name" value="NTP_transferase"/>
    <property type="match status" value="1"/>
</dbReference>
<name>A0A1H0QCX5_9BACI</name>
<reference evidence="8" key="1">
    <citation type="submission" date="2016-10" db="EMBL/GenBank/DDBJ databases">
        <authorList>
            <person name="Varghese N."/>
            <person name="Submissions S."/>
        </authorList>
    </citation>
    <scope>NUCLEOTIDE SEQUENCE [LARGE SCALE GENOMIC DNA]</scope>
    <source>
        <strain evidence="8">IBRC-M10078</strain>
    </source>
</reference>
<keyword evidence="4" id="KW-0548">Nucleotidyltransferase</keyword>
<dbReference type="SUPFAM" id="SSF53448">
    <property type="entry name" value="Nucleotide-diphospho-sugar transferases"/>
    <property type="match status" value="1"/>
</dbReference>
<feature type="domain" description="Nucleotidyl transferase" evidence="6">
    <location>
        <begin position="4"/>
        <end position="259"/>
    </location>
</feature>
<evidence type="ECO:0000313" key="7">
    <source>
        <dbReference type="EMBL" id="SDP15050.1"/>
    </source>
</evidence>
<sequence length="270" mass="30203">MVKKAIIPAAGFGTRGLPITKVIPKEMFPVGLKPAIQLVIEEAVNSGIEEILIIVSRTKSLIIDYLDSSLELESFLEKNNKSHLKQKLTLPKAQILYTRQPFAKGLGDAIHLGKNFVGKDPFAVLLPDDIIINKNGSCLQELIDLHHRTSSSVIGLKKVDEHSTKNYGVISGIEMKNNEYELEDIVEKPLTNPPSNLAVIGRYIFNPDIMHHLEDVTPGHGNEIQLTDAIKELLNSQKVYGKVISGTRYDIGIEKEYMKLLTRHYRELES</sequence>
<dbReference type="PANTHER" id="PTHR43197:SF1">
    <property type="entry name" value="UTP--GLUCOSE-1-PHOSPHATE URIDYLYLTRANSFERASE"/>
    <property type="match status" value="1"/>
</dbReference>
<proteinExistence type="inferred from homology"/>
<evidence type="ECO:0000313" key="8">
    <source>
        <dbReference type="Proteomes" id="UP000199159"/>
    </source>
</evidence>
<dbReference type="EMBL" id="FNJU01000001">
    <property type="protein sequence ID" value="SDP15050.1"/>
    <property type="molecule type" value="Genomic_DNA"/>
</dbReference>
<evidence type="ECO:0000259" key="6">
    <source>
        <dbReference type="Pfam" id="PF00483"/>
    </source>
</evidence>
<protein>
    <recommendedName>
        <fullName evidence="2">UTP--glucose-1-phosphate uridylyltransferase</fullName>
        <ecNumber evidence="2">2.7.7.9</ecNumber>
    </recommendedName>
</protein>
<dbReference type="InterPro" id="IPR005771">
    <property type="entry name" value="GalU_uridylyltTrfase_bac/arc"/>
</dbReference>
<dbReference type="GO" id="GO:0003983">
    <property type="term" value="F:UTP:glucose-1-phosphate uridylyltransferase activity"/>
    <property type="evidence" value="ECO:0007669"/>
    <property type="project" value="UniProtKB-EC"/>
</dbReference>
<evidence type="ECO:0000256" key="1">
    <source>
        <dbReference type="ARBA" id="ARBA00006890"/>
    </source>
</evidence>
<dbReference type="Proteomes" id="UP000199159">
    <property type="component" value="Unassembled WGS sequence"/>
</dbReference>
<dbReference type="AlphaFoldDB" id="A0A1H0QCX5"/>
<dbReference type="STRING" id="930152.SAMN05216565_101701"/>
<evidence type="ECO:0000256" key="4">
    <source>
        <dbReference type="ARBA" id="ARBA00022695"/>
    </source>
</evidence>
<dbReference type="GO" id="GO:0006011">
    <property type="term" value="P:UDP-alpha-D-glucose metabolic process"/>
    <property type="evidence" value="ECO:0007669"/>
    <property type="project" value="InterPro"/>
</dbReference>
<dbReference type="EC" id="2.7.7.9" evidence="2"/>
<dbReference type="Gene3D" id="3.90.550.10">
    <property type="entry name" value="Spore Coat Polysaccharide Biosynthesis Protein SpsA, Chain A"/>
    <property type="match status" value="1"/>
</dbReference>
<organism evidence="7 8">
    <name type="scientific">Litchfieldia salsa</name>
    <dbReference type="NCBI Taxonomy" id="930152"/>
    <lineage>
        <taxon>Bacteria</taxon>
        <taxon>Bacillati</taxon>
        <taxon>Bacillota</taxon>
        <taxon>Bacilli</taxon>
        <taxon>Bacillales</taxon>
        <taxon>Bacillaceae</taxon>
        <taxon>Litchfieldia</taxon>
    </lineage>
</organism>
<keyword evidence="8" id="KW-1185">Reference proteome</keyword>
<dbReference type="RefSeq" id="WP_090849897.1">
    <property type="nucleotide sequence ID" value="NZ_FNJU01000001.1"/>
</dbReference>
<accession>A0A1H0QCX5</accession>
<evidence type="ECO:0000256" key="5">
    <source>
        <dbReference type="ARBA" id="ARBA00048128"/>
    </source>
</evidence>
<evidence type="ECO:0000256" key="2">
    <source>
        <dbReference type="ARBA" id="ARBA00012415"/>
    </source>
</evidence>
<dbReference type="OrthoDB" id="9803871at2"/>
<dbReference type="CDD" id="cd02541">
    <property type="entry name" value="UGPase_prokaryotic"/>
    <property type="match status" value="1"/>
</dbReference>
<evidence type="ECO:0000256" key="3">
    <source>
        <dbReference type="ARBA" id="ARBA00022679"/>
    </source>
</evidence>
<comment type="catalytic activity">
    <reaction evidence="5">
        <text>alpha-D-glucose 1-phosphate + UTP + H(+) = UDP-alpha-D-glucose + diphosphate</text>
        <dbReference type="Rhea" id="RHEA:19889"/>
        <dbReference type="ChEBI" id="CHEBI:15378"/>
        <dbReference type="ChEBI" id="CHEBI:33019"/>
        <dbReference type="ChEBI" id="CHEBI:46398"/>
        <dbReference type="ChEBI" id="CHEBI:58601"/>
        <dbReference type="ChEBI" id="CHEBI:58885"/>
        <dbReference type="EC" id="2.7.7.9"/>
    </reaction>
</comment>
<dbReference type="InterPro" id="IPR005835">
    <property type="entry name" value="NTP_transferase_dom"/>
</dbReference>
<comment type="similarity">
    <text evidence="1">Belongs to the UDPGP type 2 family.</text>
</comment>
<keyword evidence="3" id="KW-0808">Transferase</keyword>